<protein>
    <submittedName>
        <fullName evidence="2">Uncharacterized protein</fullName>
    </submittedName>
</protein>
<accession>A0A091D111</accession>
<keyword evidence="3" id="KW-1185">Reference proteome</keyword>
<reference evidence="2 3" key="1">
    <citation type="submission" date="2013-11" db="EMBL/GenBank/DDBJ databases">
        <title>The Damaraland mole rat (Fukomys damarensis) genome and evolution of African mole rats.</title>
        <authorList>
            <person name="Gladyshev V.N."/>
            <person name="Fang X."/>
        </authorList>
    </citation>
    <scope>NUCLEOTIDE SEQUENCE [LARGE SCALE GENOMIC DNA]</scope>
    <source>
        <tissue evidence="2">Liver</tissue>
    </source>
</reference>
<evidence type="ECO:0000256" key="1">
    <source>
        <dbReference type="SAM" id="SignalP"/>
    </source>
</evidence>
<dbReference type="EMBL" id="KN123630">
    <property type="protein sequence ID" value="KFO24178.1"/>
    <property type="molecule type" value="Genomic_DNA"/>
</dbReference>
<evidence type="ECO:0000313" key="2">
    <source>
        <dbReference type="EMBL" id="KFO24178.1"/>
    </source>
</evidence>
<proteinExistence type="predicted"/>
<dbReference type="AlphaFoldDB" id="A0A091D111"/>
<organism evidence="2 3">
    <name type="scientific">Fukomys damarensis</name>
    <name type="common">Damaraland mole rat</name>
    <name type="synonym">Cryptomys damarensis</name>
    <dbReference type="NCBI Taxonomy" id="885580"/>
    <lineage>
        <taxon>Eukaryota</taxon>
        <taxon>Metazoa</taxon>
        <taxon>Chordata</taxon>
        <taxon>Craniata</taxon>
        <taxon>Vertebrata</taxon>
        <taxon>Euteleostomi</taxon>
        <taxon>Mammalia</taxon>
        <taxon>Eutheria</taxon>
        <taxon>Euarchontoglires</taxon>
        <taxon>Glires</taxon>
        <taxon>Rodentia</taxon>
        <taxon>Hystricomorpha</taxon>
        <taxon>Bathyergidae</taxon>
        <taxon>Fukomys</taxon>
    </lineage>
</organism>
<feature type="chain" id="PRO_5001871223" evidence="1">
    <location>
        <begin position="26"/>
        <end position="104"/>
    </location>
</feature>
<evidence type="ECO:0000313" key="3">
    <source>
        <dbReference type="Proteomes" id="UP000028990"/>
    </source>
</evidence>
<dbReference type="Proteomes" id="UP000028990">
    <property type="component" value="Unassembled WGS sequence"/>
</dbReference>
<feature type="signal peptide" evidence="1">
    <location>
        <begin position="1"/>
        <end position="25"/>
    </location>
</feature>
<sequence>MRVLGGRCGALLACLALVLPVSSEANWLQPPRKFRVSPDCHQPMEAAVDLVSSVMVGRVNIRPAVQFVLAYRTDARTWVTLSINEGIRIPTPPTRSPSTAEVRN</sequence>
<gene>
    <name evidence="2" type="ORF">H920_14460</name>
</gene>
<keyword evidence="1" id="KW-0732">Signal</keyword>
<name>A0A091D111_FUKDA</name>